<dbReference type="InterPro" id="IPR022924">
    <property type="entry name" value="Cardiolipin_synthase"/>
</dbReference>
<evidence type="ECO:0000256" key="3">
    <source>
        <dbReference type="ARBA" id="ARBA00022516"/>
    </source>
</evidence>
<keyword evidence="8" id="KW-0443">Lipid metabolism</keyword>
<keyword evidence="9 13" id="KW-0472">Membrane</keyword>
<evidence type="ECO:0000259" key="14">
    <source>
        <dbReference type="PROSITE" id="PS50035"/>
    </source>
</evidence>
<sequence length="516" mass="59295">MYLEERSKNSIGRAAIAALGFVLQIVWIMFQVYKIQDYYPITAGITKAIAILVVLRIYGRHTKSDIKIPWMVLLLVFPVAGLILYILFQGDASLYFTKRKFRNIVGKIGNNLESDNELLDEISKEDLGLYGQSYYISKVGGYPAYKGCQIEYHKDADIGIEAQKRELKKAKSFIFMEYHAIEDSVSFRDIEDILEEKVKEGVDVRILYDDIGSIGFIGKSFRKRLAEKGIKCLVFNPMLPLLNVFMNNRDHRKITVIDGKVAFTGGYNIADRYFNIGSPYGYWKDTGVMIRGRATDSFTVMFLKMWYAIEPSYMEKEDIKDYINLADESYSENGGVVQPYGENPLKEELLAENVYLNMAKNAKKYLYIMTPYLLIDDATNDELVLAAKRGVDVRIITPGIPDKKLIYKMTRSYYNALARGGVKIYEYTPGFMHAKQYVCDDSVAVVGTINMDYRSLYLHFENGVLMYNMGEIFKIKEDFDEVLSESEEVTNDYLNDKRSLTKRVIQCLLRFFAPLL</sequence>
<feature type="transmembrane region" description="Helical" evidence="13">
    <location>
        <begin position="70"/>
        <end position="88"/>
    </location>
</feature>
<evidence type="ECO:0000256" key="1">
    <source>
        <dbReference type="ARBA" id="ARBA00004651"/>
    </source>
</evidence>
<keyword evidence="6" id="KW-0677">Repeat</keyword>
<reference evidence="15" key="1">
    <citation type="thesis" date="2015" institute="Rutgers" country="The State University of New Jersey, 14 College Farm Rd., New Brunswick, NJ, USA">
        <title>Ammonia toxicity in bacteria and its implications for treatment of and resource recovery from highly nitrogenous organic wastes.</title>
        <authorList>
            <person name="Luther A.K."/>
        </authorList>
    </citation>
    <scope>NUCLEOTIDE SEQUENCE</scope>
    <source>
        <strain evidence="15">RT-10B</strain>
    </source>
</reference>
<evidence type="ECO:0000256" key="4">
    <source>
        <dbReference type="ARBA" id="ARBA00022679"/>
    </source>
</evidence>
<dbReference type="Pfam" id="PF13091">
    <property type="entry name" value="PLDc_2"/>
    <property type="match status" value="2"/>
</dbReference>
<dbReference type="Proteomes" id="UP000241434">
    <property type="component" value="Unassembled WGS sequence"/>
</dbReference>
<comment type="caution">
    <text evidence="15">The sequence shown here is derived from an EMBL/GenBank/DDBJ whole genome shotgun (WGS) entry which is preliminary data.</text>
</comment>
<dbReference type="PROSITE" id="PS50035">
    <property type="entry name" value="PLD"/>
    <property type="match status" value="2"/>
</dbReference>
<dbReference type="AlphaFoldDB" id="A0A2P7PZ06"/>
<evidence type="ECO:0000313" key="15">
    <source>
        <dbReference type="EMBL" id="PSJ30943.1"/>
    </source>
</evidence>
<keyword evidence="3" id="KW-0444">Lipid biosynthesis</keyword>
<dbReference type="SUPFAM" id="SSF56024">
    <property type="entry name" value="Phospholipase D/nuclease"/>
    <property type="match status" value="2"/>
</dbReference>
<feature type="transmembrane region" description="Helical" evidence="13">
    <location>
        <begin position="38"/>
        <end position="58"/>
    </location>
</feature>
<evidence type="ECO:0000256" key="11">
    <source>
        <dbReference type="ARBA" id="ARBA00023264"/>
    </source>
</evidence>
<dbReference type="CDD" id="cd09160">
    <property type="entry name" value="PLDc_SMU_988_like_2"/>
    <property type="match status" value="1"/>
</dbReference>
<dbReference type="Pfam" id="PF13396">
    <property type="entry name" value="PLDc_N"/>
    <property type="match status" value="1"/>
</dbReference>
<protein>
    <recommendedName>
        <fullName evidence="12">Cardiolipin synthase</fullName>
        <ecNumber evidence="12">2.7.8.-</ecNumber>
    </recommendedName>
</protein>
<evidence type="ECO:0000256" key="5">
    <source>
        <dbReference type="ARBA" id="ARBA00022692"/>
    </source>
</evidence>
<dbReference type="PANTHER" id="PTHR21248:SF22">
    <property type="entry name" value="PHOSPHOLIPASE D"/>
    <property type="match status" value="1"/>
</dbReference>
<keyword evidence="5 13" id="KW-0812">Transmembrane</keyword>
<evidence type="ECO:0000313" key="16">
    <source>
        <dbReference type="Proteomes" id="UP000241434"/>
    </source>
</evidence>
<keyword evidence="16" id="KW-1185">Reference proteome</keyword>
<keyword evidence="7 13" id="KW-1133">Transmembrane helix</keyword>
<keyword evidence="10" id="KW-0594">Phospholipid biosynthesis</keyword>
<dbReference type="GO" id="GO:0005886">
    <property type="term" value="C:plasma membrane"/>
    <property type="evidence" value="ECO:0007669"/>
    <property type="project" value="UniProtKB-SubCell"/>
</dbReference>
<dbReference type="CDD" id="cd09154">
    <property type="entry name" value="PLDc_SMU_988_like_1"/>
    <property type="match status" value="1"/>
</dbReference>
<dbReference type="NCBIfam" id="TIGR04265">
    <property type="entry name" value="bac_cardiolipin"/>
    <property type="match status" value="1"/>
</dbReference>
<comment type="subcellular location">
    <subcellularLocation>
        <location evidence="1">Cell membrane</location>
        <topology evidence="1">Multi-pass membrane protein</topology>
    </subcellularLocation>
</comment>
<accession>A0A2P7PZ06</accession>
<evidence type="ECO:0000256" key="12">
    <source>
        <dbReference type="NCBIfam" id="TIGR04265"/>
    </source>
</evidence>
<dbReference type="InterPro" id="IPR027379">
    <property type="entry name" value="CLS_N"/>
</dbReference>
<feature type="domain" description="PLD phosphodiesterase" evidence="14">
    <location>
        <begin position="428"/>
        <end position="455"/>
    </location>
</feature>
<dbReference type="Gene3D" id="3.30.870.10">
    <property type="entry name" value="Endonuclease Chain A"/>
    <property type="match status" value="2"/>
</dbReference>
<evidence type="ECO:0000256" key="8">
    <source>
        <dbReference type="ARBA" id="ARBA00023098"/>
    </source>
</evidence>
<keyword evidence="2" id="KW-1003">Cell membrane</keyword>
<dbReference type="EMBL" id="JYGE01000007">
    <property type="protein sequence ID" value="PSJ30943.1"/>
    <property type="molecule type" value="Genomic_DNA"/>
</dbReference>
<evidence type="ECO:0000256" key="6">
    <source>
        <dbReference type="ARBA" id="ARBA00022737"/>
    </source>
</evidence>
<dbReference type="PANTHER" id="PTHR21248">
    <property type="entry name" value="CARDIOLIPIN SYNTHASE"/>
    <property type="match status" value="1"/>
</dbReference>
<evidence type="ECO:0000256" key="9">
    <source>
        <dbReference type="ARBA" id="ARBA00023136"/>
    </source>
</evidence>
<feature type="domain" description="PLD phosphodiesterase" evidence="14">
    <location>
        <begin position="246"/>
        <end position="273"/>
    </location>
</feature>
<evidence type="ECO:0000256" key="2">
    <source>
        <dbReference type="ARBA" id="ARBA00022475"/>
    </source>
</evidence>
<dbReference type="SMART" id="SM00155">
    <property type="entry name" value="PLDc"/>
    <property type="match status" value="2"/>
</dbReference>
<dbReference type="GO" id="GO:0032049">
    <property type="term" value="P:cardiolipin biosynthetic process"/>
    <property type="evidence" value="ECO:0007669"/>
    <property type="project" value="UniProtKB-UniRule"/>
</dbReference>
<keyword evidence="11" id="KW-1208">Phospholipid metabolism</keyword>
<evidence type="ECO:0000256" key="13">
    <source>
        <dbReference type="SAM" id="Phobius"/>
    </source>
</evidence>
<proteinExistence type="predicted"/>
<gene>
    <name evidence="15" type="ORF">UF10_08800</name>
</gene>
<feature type="transmembrane region" description="Helical" evidence="13">
    <location>
        <begin position="12"/>
        <end position="32"/>
    </location>
</feature>
<name>A0A2P7PZ06_9FIRM</name>
<organism evidence="15 16">
    <name type="scientific">Peptostreptococcus russellii</name>
    <dbReference type="NCBI Taxonomy" id="215200"/>
    <lineage>
        <taxon>Bacteria</taxon>
        <taxon>Bacillati</taxon>
        <taxon>Bacillota</taxon>
        <taxon>Clostridia</taxon>
        <taxon>Peptostreptococcales</taxon>
        <taxon>Peptostreptococcaceae</taxon>
        <taxon>Peptostreptococcus</taxon>
    </lineage>
</organism>
<dbReference type="GO" id="GO:0008808">
    <property type="term" value="F:cardiolipin synthase activity"/>
    <property type="evidence" value="ECO:0007669"/>
    <property type="project" value="UniProtKB-UniRule"/>
</dbReference>
<evidence type="ECO:0000256" key="10">
    <source>
        <dbReference type="ARBA" id="ARBA00023209"/>
    </source>
</evidence>
<dbReference type="InterPro" id="IPR001736">
    <property type="entry name" value="PLipase_D/transphosphatidylase"/>
</dbReference>
<dbReference type="EC" id="2.7.8.-" evidence="12"/>
<evidence type="ECO:0000256" key="7">
    <source>
        <dbReference type="ARBA" id="ARBA00022989"/>
    </source>
</evidence>
<dbReference type="InterPro" id="IPR025202">
    <property type="entry name" value="PLD-like_dom"/>
</dbReference>
<keyword evidence="4" id="KW-0808">Transferase</keyword>